<keyword evidence="2" id="KW-1185">Reference proteome</keyword>
<dbReference type="PANTHER" id="PTHR35871:SF1">
    <property type="entry name" value="CXC1-LIKE CYSTEINE CLUSTER ASSOCIATED WITH KDZ TRANSPOSASES DOMAIN-CONTAINING PROTEIN"/>
    <property type="match status" value="1"/>
</dbReference>
<dbReference type="EMBL" id="VDMD01000070">
    <property type="protein sequence ID" value="TRM56418.1"/>
    <property type="molecule type" value="Genomic_DNA"/>
</dbReference>
<evidence type="ECO:0000313" key="1">
    <source>
        <dbReference type="EMBL" id="TRM56418.1"/>
    </source>
</evidence>
<name>A0A550BV56_9AGAR</name>
<comment type="caution">
    <text evidence="1">The sequence shown here is derived from an EMBL/GenBank/DDBJ whole genome shotgun (WGS) entry which is preliminary data.</text>
</comment>
<protein>
    <submittedName>
        <fullName evidence="1">Uncharacterized protein</fullName>
    </submittedName>
</protein>
<evidence type="ECO:0000313" key="2">
    <source>
        <dbReference type="Proteomes" id="UP000320762"/>
    </source>
</evidence>
<gene>
    <name evidence="1" type="ORF">BD626DRAFT_466472</name>
</gene>
<feature type="non-terminal residue" evidence="1">
    <location>
        <position position="286"/>
    </location>
</feature>
<sequence>MKNKNNKLSNEKVATELERVSALLQYSKKLEERQQARKDAFQRAHQASKGAMRQKLRKLANGIRPAAEASAHVAAGRDRGVYFARQLRASADHVLRTGELPENRQGRGGAHATNFDNPEVKKYLQMWANRDIDEAKGGLGKQRPTPEKLLVYVNTHLFPDLGIDATISETTAVRWLKWLGFYCTRYAKGIFWDGHERKDVVAARKAYIELMELSVLPFAYQYEDATLSEKAPTLPTGTKVHYPIFHDETCFQANDQTNRLWIREGEQELRSKSRGRNVHVSDFIIE</sequence>
<dbReference type="OrthoDB" id="6511194at2759"/>
<accession>A0A550BV56</accession>
<dbReference type="PANTHER" id="PTHR35871">
    <property type="entry name" value="EXPRESSED PROTEIN"/>
    <property type="match status" value="1"/>
</dbReference>
<dbReference type="AlphaFoldDB" id="A0A550BV56"/>
<organism evidence="1 2">
    <name type="scientific">Schizophyllum amplum</name>
    <dbReference type="NCBI Taxonomy" id="97359"/>
    <lineage>
        <taxon>Eukaryota</taxon>
        <taxon>Fungi</taxon>
        <taxon>Dikarya</taxon>
        <taxon>Basidiomycota</taxon>
        <taxon>Agaricomycotina</taxon>
        <taxon>Agaricomycetes</taxon>
        <taxon>Agaricomycetidae</taxon>
        <taxon>Agaricales</taxon>
        <taxon>Schizophyllaceae</taxon>
        <taxon>Schizophyllum</taxon>
    </lineage>
</organism>
<reference evidence="1 2" key="1">
    <citation type="journal article" date="2019" name="New Phytol.">
        <title>Comparative genomics reveals unique wood-decay strategies and fruiting body development in the Schizophyllaceae.</title>
        <authorList>
            <person name="Almasi E."/>
            <person name="Sahu N."/>
            <person name="Krizsan K."/>
            <person name="Balint B."/>
            <person name="Kovacs G.M."/>
            <person name="Kiss B."/>
            <person name="Cseklye J."/>
            <person name="Drula E."/>
            <person name="Henrissat B."/>
            <person name="Nagy I."/>
            <person name="Chovatia M."/>
            <person name="Adam C."/>
            <person name="LaButti K."/>
            <person name="Lipzen A."/>
            <person name="Riley R."/>
            <person name="Grigoriev I.V."/>
            <person name="Nagy L.G."/>
        </authorList>
    </citation>
    <scope>NUCLEOTIDE SEQUENCE [LARGE SCALE GENOMIC DNA]</scope>
    <source>
        <strain evidence="1 2">NL-1724</strain>
    </source>
</reference>
<proteinExistence type="predicted"/>
<dbReference type="Proteomes" id="UP000320762">
    <property type="component" value="Unassembled WGS sequence"/>
</dbReference>